<evidence type="ECO:0008006" key="3">
    <source>
        <dbReference type="Google" id="ProtNLM"/>
    </source>
</evidence>
<evidence type="ECO:0000313" key="2">
    <source>
        <dbReference type="Proteomes" id="UP001199106"/>
    </source>
</evidence>
<keyword evidence="2" id="KW-1185">Reference proteome</keyword>
<dbReference type="Proteomes" id="UP001199106">
    <property type="component" value="Unassembled WGS sequence"/>
</dbReference>
<accession>A0AAD4NNQ5</accession>
<reference evidence="1" key="1">
    <citation type="submission" date="2021-07" db="EMBL/GenBank/DDBJ databases">
        <title>Genome Resource of American Ginseng Black Spot Pathogen Alternaria panax.</title>
        <authorList>
            <person name="Qiu C."/>
            <person name="Wang W."/>
            <person name="Liu Z."/>
        </authorList>
    </citation>
    <scope>NUCLEOTIDE SEQUENCE</scope>
    <source>
        <strain evidence="1">BNCC115425</strain>
    </source>
</reference>
<dbReference type="AlphaFoldDB" id="A0AAD4NNQ5"/>
<dbReference type="InterPro" id="IPR036770">
    <property type="entry name" value="Ankyrin_rpt-contain_sf"/>
</dbReference>
<evidence type="ECO:0000313" key="1">
    <source>
        <dbReference type="EMBL" id="KAG9191153.1"/>
    </source>
</evidence>
<protein>
    <recommendedName>
        <fullName evidence="3">Fungal N-terminal domain-containing protein</fullName>
    </recommendedName>
</protein>
<name>A0AAD4NNQ5_9PLEO</name>
<sequence length="736" mass="83417">MSGSLEFAAGVFAIIGVADVIVRTGREVHGFLRDIAGAPEEIDRLCTTVKETTLLAETAKQVLDTLGNRKPADATGRIAALFESTLKTLQRELQNLRILSAKFRGVSKTWSRVKYVLDERKVNKIFNNLERAKSLLTNSLQFASGQRSDDQHQETLRRHNTAQKLLASTRRNQATMLQGQELLGRLAVCHYQETKRASKTMAITHQQHLHEHQRTRDVLSAKLEDVIVAQFEKYRISRIGCMSVRDIFFFGERRDMIMAYLLIVKPHLEIALVNLLHDGNDMFPPNYVSWLQSEYENLVVSAAQEEARKHPKSTAIPIDRWYYSEETKSRHLTASRHVTAQSKTKPATREANYANLYLSTPAIAHRSTYTHTTPFGSLRLQTSRRSSRSKARRPDEEASFTFTCGIGQSIHAIHAHFLRNASGSPAQGLCAQLSVFTLAESEIHYDKLFASANVEEIDNAVRQGVISPYEINREGRNLCLYYAAEHTRVDLLDYLASQGIGISNLNHDVSLVAGLFMRSIVDHDRVAFERTVDHIIPQVYESSSFLFETTMNMLLWDYYKGRSRSLLREQIQRLQQEGLISESVRLNDDPWDWPSVASIIAPLFEIDAVYINTMGSLGRNRIQRCYCVIDHEGSPGDPMAIEEIANALIRAGIDVHHRDHDGLTPSMYARRCGAWDGWCSALARNGLRIEDVLRDEEAEWLLGDEWREVWHGRYGEIWKTVNHGSVLAQKTEDGGG</sequence>
<proteinExistence type="predicted"/>
<gene>
    <name evidence="1" type="ORF">G6011_09241</name>
</gene>
<dbReference type="SUPFAM" id="SSF48403">
    <property type="entry name" value="Ankyrin repeat"/>
    <property type="match status" value="1"/>
</dbReference>
<comment type="caution">
    <text evidence="1">The sequence shown here is derived from an EMBL/GenBank/DDBJ whole genome shotgun (WGS) entry which is preliminary data.</text>
</comment>
<dbReference type="EMBL" id="JAANER010000004">
    <property type="protein sequence ID" value="KAG9191153.1"/>
    <property type="molecule type" value="Genomic_DNA"/>
</dbReference>
<organism evidence="1 2">
    <name type="scientific">Alternaria panax</name>
    <dbReference type="NCBI Taxonomy" id="48097"/>
    <lineage>
        <taxon>Eukaryota</taxon>
        <taxon>Fungi</taxon>
        <taxon>Dikarya</taxon>
        <taxon>Ascomycota</taxon>
        <taxon>Pezizomycotina</taxon>
        <taxon>Dothideomycetes</taxon>
        <taxon>Pleosporomycetidae</taxon>
        <taxon>Pleosporales</taxon>
        <taxon>Pleosporineae</taxon>
        <taxon>Pleosporaceae</taxon>
        <taxon>Alternaria</taxon>
        <taxon>Alternaria sect. Panax</taxon>
    </lineage>
</organism>